<dbReference type="SUPFAM" id="SSF110849">
    <property type="entry name" value="ParB/Sulfiredoxin"/>
    <property type="match status" value="1"/>
</dbReference>
<keyword evidence="4" id="KW-1185">Reference proteome</keyword>
<organism evidence="3 4">
    <name type="scientific">Plectonema radiosum NIES-515</name>
    <dbReference type="NCBI Taxonomy" id="2986073"/>
    <lineage>
        <taxon>Bacteria</taxon>
        <taxon>Bacillati</taxon>
        <taxon>Cyanobacteriota</taxon>
        <taxon>Cyanophyceae</taxon>
        <taxon>Oscillatoriophycideae</taxon>
        <taxon>Oscillatoriales</taxon>
        <taxon>Microcoleaceae</taxon>
        <taxon>Plectonema</taxon>
    </lineage>
</organism>
<evidence type="ECO:0000256" key="1">
    <source>
        <dbReference type="ARBA" id="ARBA00006295"/>
    </source>
</evidence>
<dbReference type="InterPro" id="IPR003115">
    <property type="entry name" value="ParB_N"/>
</dbReference>
<dbReference type="RefSeq" id="WP_263745270.1">
    <property type="nucleotide sequence ID" value="NZ_JAOWRF010000141.1"/>
</dbReference>
<evidence type="ECO:0000313" key="3">
    <source>
        <dbReference type="EMBL" id="MCV3213741.1"/>
    </source>
</evidence>
<dbReference type="CDD" id="cd16393">
    <property type="entry name" value="SPO0J_N"/>
    <property type="match status" value="1"/>
</dbReference>
<dbReference type="Pfam" id="PF02195">
    <property type="entry name" value="ParB_N"/>
    <property type="match status" value="1"/>
</dbReference>
<sequence>MSCQRPNHLRDLTLTDEEPVTFVILTNLRLSTQQPRRYFDEAAIQDLVASIKYHGILQPLLVRPLPEKGYEILNGERRYQAAQKAGLTEVPVIIRQINDEEALQYALIEDLRRGDLNLAQETETVLQLLSVCLGKPKADIPPFLYRKYYDAIIQMNHKVVIYDSEIEVVKWVFAHVGKMSWQTFTRKRLPLLSLATYKGWLLS</sequence>
<reference evidence="3 4" key="1">
    <citation type="submission" date="2022-10" db="EMBL/GenBank/DDBJ databases">
        <title>Identification of biosynthetic pathway for the production of the potent trypsin inhibitor radiosumin.</title>
        <authorList>
            <person name="Fewer D.P."/>
            <person name="Delbaje E."/>
            <person name="Ouyang X."/>
            <person name="Agostino P.D."/>
            <person name="Wahlsten M."/>
            <person name="Jokela J."/>
            <person name="Permi P."/>
            <person name="Haapaniemi E."/>
            <person name="Koistinen H."/>
        </authorList>
    </citation>
    <scope>NUCLEOTIDE SEQUENCE [LARGE SCALE GENOMIC DNA]</scope>
    <source>
        <strain evidence="3 4">NIES-515</strain>
    </source>
</reference>
<comment type="similarity">
    <text evidence="1">Belongs to the ParB family.</text>
</comment>
<proteinExistence type="inferred from homology"/>
<dbReference type="Gene3D" id="3.90.1530.10">
    <property type="entry name" value="Conserved hypothetical protein from pyrococcus furiosus pfu- 392566-001, ParB domain"/>
    <property type="match status" value="1"/>
</dbReference>
<dbReference type="NCBIfam" id="TIGR00180">
    <property type="entry name" value="parB_part"/>
    <property type="match status" value="1"/>
</dbReference>
<name>A0ABT3AXB4_9CYAN</name>
<evidence type="ECO:0000313" key="4">
    <source>
        <dbReference type="Proteomes" id="UP001526143"/>
    </source>
</evidence>
<dbReference type="InterPro" id="IPR036086">
    <property type="entry name" value="ParB/Sulfiredoxin_sf"/>
</dbReference>
<gene>
    <name evidence="3" type="ORF">OGM63_09490</name>
</gene>
<dbReference type="PANTHER" id="PTHR33375:SF7">
    <property type="entry name" value="CHROMOSOME 2-PARTITIONING PROTEIN PARB-RELATED"/>
    <property type="match status" value="1"/>
</dbReference>
<accession>A0ABT3AXB4</accession>
<dbReference type="SMART" id="SM00470">
    <property type="entry name" value="ParB"/>
    <property type="match status" value="1"/>
</dbReference>
<dbReference type="EMBL" id="JAOWRF010000141">
    <property type="protein sequence ID" value="MCV3213741.1"/>
    <property type="molecule type" value="Genomic_DNA"/>
</dbReference>
<comment type="caution">
    <text evidence="3">The sequence shown here is derived from an EMBL/GenBank/DDBJ whole genome shotgun (WGS) entry which is preliminary data.</text>
</comment>
<feature type="domain" description="ParB-like N-terminal" evidence="2">
    <location>
        <begin position="21"/>
        <end position="111"/>
    </location>
</feature>
<dbReference type="PANTHER" id="PTHR33375">
    <property type="entry name" value="CHROMOSOME-PARTITIONING PROTEIN PARB-RELATED"/>
    <property type="match status" value="1"/>
</dbReference>
<dbReference type="Proteomes" id="UP001526143">
    <property type="component" value="Unassembled WGS sequence"/>
</dbReference>
<dbReference type="InterPro" id="IPR004437">
    <property type="entry name" value="ParB/RepB/Spo0J"/>
</dbReference>
<evidence type="ECO:0000259" key="2">
    <source>
        <dbReference type="SMART" id="SM00470"/>
    </source>
</evidence>
<dbReference type="InterPro" id="IPR050336">
    <property type="entry name" value="Chromosome_partition/occlusion"/>
</dbReference>
<protein>
    <submittedName>
        <fullName evidence="3">ParB/RepB/Spo0J family partition protein</fullName>
    </submittedName>
</protein>